<evidence type="ECO:0000313" key="3">
    <source>
        <dbReference type="Proteomes" id="UP000236893"/>
    </source>
</evidence>
<dbReference type="Gene3D" id="3.40.50.300">
    <property type="entry name" value="P-loop containing nucleotide triphosphate hydrolases"/>
    <property type="match status" value="1"/>
</dbReference>
<accession>A0A2S5A484</accession>
<dbReference type="InterPro" id="IPR052735">
    <property type="entry name" value="NAD_biosynth-regulator"/>
</dbReference>
<gene>
    <name evidence="2" type="ORF">C3K47_07615</name>
</gene>
<dbReference type="EMBL" id="PQVF01000005">
    <property type="protein sequence ID" value="POY36923.1"/>
    <property type="molecule type" value="Genomic_DNA"/>
</dbReference>
<dbReference type="InterPro" id="IPR038727">
    <property type="entry name" value="NadR/Ttd14_AAA_dom"/>
</dbReference>
<evidence type="ECO:0000313" key="2">
    <source>
        <dbReference type="EMBL" id="POY36923.1"/>
    </source>
</evidence>
<comment type="caution">
    <text evidence="2">The sequence shown here is derived from an EMBL/GenBank/DDBJ whole genome shotgun (WGS) entry which is preliminary data.</text>
</comment>
<reference evidence="2 3" key="1">
    <citation type="submission" date="2018-01" db="EMBL/GenBank/DDBJ databases">
        <authorList>
            <person name="Gaut B.S."/>
            <person name="Morton B.R."/>
            <person name="Clegg M.T."/>
            <person name="Duvall M.R."/>
        </authorList>
    </citation>
    <scope>NUCLEOTIDE SEQUENCE [LARGE SCALE GENOMIC DNA]</scope>
    <source>
        <strain evidence="2 3">HR-AV</strain>
    </source>
</reference>
<sequence>MTYSAIKKIAIVGPESTGKSTMAQYLAKYFNTVWVPEYSREYCAGLDRECTLEDEINMFYGQLALEEKLLPQANELLFCDVTVLTVKIWCDEVFGSTPQFITDEIQNRHYDHYLLMYVDNPWEEDPLRDFPHKREYFFNIYKQELDALGASYTIITGLGQQRFNNGIQAVKAISNKI</sequence>
<name>A0A2S5A484_9SPHI</name>
<dbReference type="AlphaFoldDB" id="A0A2S5A484"/>
<dbReference type="SUPFAM" id="SSF52540">
    <property type="entry name" value="P-loop containing nucleoside triphosphate hydrolases"/>
    <property type="match status" value="1"/>
</dbReference>
<dbReference type="Proteomes" id="UP000236893">
    <property type="component" value="Unassembled WGS sequence"/>
</dbReference>
<dbReference type="PANTHER" id="PTHR37512">
    <property type="entry name" value="TRIFUNCTIONAL NAD BIOSYNTHESIS/REGULATOR PROTEIN NADR"/>
    <property type="match status" value="1"/>
</dbReference>
<evidence type="ECO:0000259" key="1">
    <source>
        <dbReference type="Pfam" id="PF13521"/>
    </source>
</evidence>
<dbReference type="OrthoDB" id="9151999at2"/>
<dbReference type="InterPro" id="IPR027417">
    <property type="entry name" value="P-loop_NTPase"/>
</dbReference>
<organism evidence="2 3">
    <name type="scientific">Solitalea longa</name>
    <dbReference type="NCBI Taxonomy" id="2079460"/>
    <lineage>
        <taxon>Bacteria</taxon>
        <taxon>Pseudomonadati</taxon>
        <taxon>Bacteroidota</taxon>
        <taxon>Sphingobacteriia</taxon>
        <taxon>Sphingobacteriales</taxon>
        <taxon>Sphingobacteriaceae</taxon>
        <taxon>Solitalea</taxon>
    </lineage>
</organism>
<feature type="domain" description="NadR/Ttd14 AAA" evidence="1">
    <location>
        <begin position="8"/>
        <end position="162"/>
    </location>
</feature>
<dbReference type="RefSeq" id="WP_103788533.1">
    <property type="nucleotide sequence ID" value="NZ_PQVF01000005.1"/>
</dbReference>
<keyword evidence="3" id="KW-1185">Reference proteome</keyword>
<proteinExistence type="predicted"/>
<protein>
    <submittedName>
        <fullName evidence="2">NadR</fullName>
    </submittedName>
</protein>
<dbReference type="PANTHER" id="PTHR37512:SF1">
    <property type="entry name" value="NADR_TTD14 AAA DOMAIN-CONTAINING PROTEIN"/>
    <property type="match status" value="1"/>
</dbReference>
<dbReference type="Pfam" id="PF13521">
    <property type="entry name" value="AAA_28"/>
    <property type="match status" value="1"/>
</dbReference>